<dbReference type="OrthoDB" id="6423950at2759"/>
<evidence type="ECO:0000313" key="2">
    <source>
        <dbReference type="EMBL" id="RWS06013.1"/>
    </source>
</evidence>
<name>A0A3S4QP93_9ACAR</name>
<reference evidence="2 3" key="1">
    <citation type="journal article" date="2018" name="Gigascience">
        <title>Genomes of trombidid mites reveal novel predicted allergens and laterally-transferred genes associated with secondary metabolism.</title>
        <authorList>
            <person name="Dong X."/>
            <person name="Chaisiri K."/>
            <person name="Xia D."/>
            <person name="Armstrong S.D."/>
            <person name="Fang Y."/>
            <person name="Donnelly M.J."/>
            <person name="Kadowaki T."/>
            <person name="McGarry J.W."/>
            <person name="Darby A.C."/>
            <person name="Makepeace B.L."/>
        </authorList>
    </citation>
    <scope>NUCLEOTIDE SEQUENCE [LARGE SCALE GENOMIC DNA]</scope>
    <source>
        <strain evidence="2">UoL-WK</strain>
    </source>
</reference>
<dbReference type="Proteomes" id="UP000285301">
    <property type="component" value="Unassembled WGS sequence"/>
</dbReference>
<sequence length="108" mass="13298">MKKHQLRKFRKRMLALIRRVRLQREIKKEKLFRAELLTKIKEAENFDAEKYVNNIFKTIDSKPKEMSKRERFEQTLDLIRKYRSNTHLVKPKYEDPVPDHPYVPKTKE</sequence>
<evidence type="ECO:0000256" key="1">
    <source>
        <dbReference type="SAM" id="MobiDB-lite"/>
    </source>
</evidence>
<organism evidence="2 3">
    <name type="scientific">Dinothrombium tinctorium</name>
    <dbReference type="NCBI Taxonomy" id="1965070"/>
    <lineage>
        <taxon>Eukaryota</taxon>
        <taxon>Metazoa</taxon>
        <taxon>Ecdysozoa</taxon>
        <taxon>Arthropoda</taxon>
        <taxon>Chelicerata</taxon>
        <taxon>Arachnida</taxon>
        <taxon>Acari</taxon>
        <taxon>Acariformes</taxon>
        <taxon>Trombidiformes</taxon>
        <taxon>Prostigmata</taxon>
        <taxon>Anystina</taxon>
        <taxon>Parasitengona</taxon>
        <taxon>Trombidioidea</taxon>
        <taxon>Trombidiidae</taxon>
        <taxon>Dinothrombium</taxon>
    </lineage>
</organism>
<gene>
    <name evidence="2" type="ORF">B4U79_12652</name>
</gene>
<dbReference type="EMBL" id="NCKU01004391">
    <property type="protein sequence ID" value="RWS06013.1"/>
    <property type="molecule type" value="Genomic_DNA"/>
</dbReference>
<keyword evidence="3" id="KW-1185">Reference proteome</keyword>
<proteinExistence type="predicted"/>
<comment type="caution">
    <text evidence="2">The sequence shown here is derived from an EMBL/GenBank/DDBJ whole genome shotgun (WGS) entry which is preliminary data.</text>
</comment>
<dbReference type="AlphaFoldDB" id="A0A3S4QP93"/>
<dbReference type="STRING" id="1965070.A0A3S4QP93"/>
<evidence type="ECO:0000313" key="3">
    <source>
        <dbReference type="Proteomes" id="UP000285301"/>
    </source>
</evidence>
<protein>
    <submittedName>
        <fullName evidence="2">Uncharacterized protein</fullName>
    </submittedName>
</protein>
<accession>A0A3S4QP93</accession>
<feature type="region of interest" description="Disordered" evidence="1">
    <location>
        <begin position="89"/>
        <end position="108"/>
    </location>
</feature>